<evidence type="ECO:0000256" key="1">
    <source>
        <dbReference type="ARBA" id="ARBA00008174"/>
    </source>
</evidence>
<dbReference type="GO" id="GO:0031298">
    <property type="term" value="C:replication fork protection complex"/>
    <property type="evidence" value="ECO:0007669"/>
    <property type="project" value="TreeGrafter"/>
</dbReference>
<dbReference type="GO" id="GO:0003677">
    <property type="term" value="F:DNA binding"/>
    <property type="evidence" value="ECO:0007669"/>
    <property type="project" value="TreeGrafter"/>
</dbReference>
<name>A0AA39FKC6_9HYME</name>
<feature type="compositionally biased region" description="Basic residues" evidence="2">
    <location>
        <begin position="376"/>
        <end position="391"/>
    </location>
</feature>
<dbReference type="Pfam" id="PF26019">
    <property type="entry name" value="HTH_TIMELESS"/>
    <property type="match status" value="1"/>
</dbReference>
<evidence type="ECO:0000256" key="2">
    <source>
        <dbReference type="SAM" id="MobiDB-lite"/>
    </source>
</evidence>
<proteinExistence type="inferred from homology"/>
<feature type="region of interest" description="Disordered" evidence="2">
    <location>
        <begin position="27"/>
        <end position="63"/>
    </location>
</feature>
<reference evidence="4" key="1">
    <citation type="journal article" date="2023" name="bioRxiv">
        <title>Scaffold-level genome assemblies of two parasitoid biocontrol wasps reveal the parthenogenesis mechanism and an associated novel virus.</title>
        <authorList>
            <person name="Inwood S."/>
            <person name="Skelly J."/>
            <person name="Guhlin J."/>
            <person name="Harrop T."/>
            <person name="Goldson S."/>
            <person name="Dearden P."/>
        </authorList>
    </citation>
    <scope>NUCLEOTIDE SEQUENCE</scope>
    <source>
        <strain evidence="4">Irish</strain>
        <tissue evidence="4">Whole body</tissue>
    </source>
</reference>
<dbReference type="Proteomes" id="UP001168990">
    <property type="component" value="Unassembled WGS sequence"/>
</dbReference>
<comment type="similarity">
    <text evidence="1">Belongs to the timeless family.</text>
</comment>
<feature type="region of interest" description="Disordered" evidence="2">
    <location>
        <begin position="327"/>
        <end position="394"/>
    </location>
</feature>
<dbReference type="InterPro" id="IPR007725">
    <property type="entry name" value="TIMELESS_C"/>
</dbReference>
<keyword evidence="5" id="KW-1185">Reference proteome</keyword>
<feature type="compositionally biased region" description="Acidic residues" evidence="2">
    <location>
        <begin position="27"/>
        <end position="40"/>
    </location>
</feature>
<feature type="compositionally biased region" description="Basic and acidic residues" evidence="2">
    <location>
        <begin position="627"/>
        <end position="636"/>
    </location>
</feature>
<evidence type="ECO:0000313" key="4">
    <source>
        <dbReference type="EMBL" id="KAK0171202.1"/>
    </source>
</evidence>
<reference evidence="4" key="2">
    <citation type="submission" date="2023-03" db="EMBL/GenBank/DDBJ databases">
        <authorList>
            <person name="Inwood S.N."/>
            <person name="Skelly J.G."/>
            <person name="Guhlin J."/>
            <person name="Harrop T.W.R."/>
            <person name="Goldson S.G."/>
            <person name="Dearden P.K."/>
        </authorList>
    </citation>
    <scope>NUCLEOTIDE SEQUENCE</scope>
    <source>
        <strain evidence="4">Irish</strain>
        <tissue evidence="4">Whole body</tissue>
    </source>
</reference>
<dbReference type="GO" id="GO:0009649">
    <property type="term" value="P:entrainment of circadian clock"/>
    <property type="evidence" value="ECO:0007669"/>
    <property type="project" value="TreeGrafter"/>
</dbReference>
<accession>A0AA39FKC6</accession>
<comment type="caution">
    <text evidence="4">The sequence shown here is derived from an EMBL/GenBank/DDBJ whole genome shotgun (WGS) entry which is preliminary data.</text>
</comment>
<dbReference type="PANTHER" id="PTHR22940">
    <property type="entry name" value="TIMEOUT/TIMELESS-2"/>
    <property type="match status" value="1"/>
</dbReference>
<dbReference type="Pfam" id="PF05029">
    <property type="entry name" value="TIMELESS_C"/>
    <property type="match status" value="1"/>
</dbReference>
<protein>
    <recommendedName>
        <fullName evidence="3">Timeless C-terminal domain-containing protein</fullName>
    </recommendedName>
</protein>
<feature type="region of interest" description="Disordered" evidence="2">
    <location>
        <begin position="609"/>
        <end position="679"/>
    </location>
</feature>
<feature type="compositionally biased region" description="Acidic residues" evidence="2">
    <location>
        <begin position="352"/>
        <end position="366"/>
    </location>
</feature>
<feature type="compositionally biased region" description="Acidic residues" evidence="2">
    <location>
        <begin position="49"/>
        <end position="63"/>
    </location>
</feature>
<dbReference type="GO" id="GO:0006281">
    <property type="term" value="P:DNA repair"/>
    <property type="evidence" value="ECO:0007669"/>
    <property type="project" value="TreeGrafter"/>
</dbReference>
<evidence type="ECO:0000313" key="5">
    <source>
        <dbReference type="Proteomes" id="UP001168990"/>
    </source>
</evidence>
<organism evidence="4 5">
    <name type="scientific">Microctonus aethiopoides</name>
    <dbReference type="NCBI Taxonomy" id="144406"/>
    <lineage>
        <taxon>Eukaryota</taxon>
        <taxon>Metazoa</taxon>
        <taxon>Ecdysozoa</taxon>
        <taxon>Arthropoda</taxon>
        <taxon>Hexapoda</taxon>
        <taxon>Insecta</taxon>
        <taxon>Pterygota</taxon>
        <taxon>Neoptera</taxon>
        <taxon>Endopterygota</taxon>
        <taxon>Hymenoptera</taxon>
        <taxon>Apocrita</taxon>
        <taxon>Ichneumonoidea</taxon>
        <taxon>Braconidae</taxon>
        <taxon>Euphorinae</taxon>
        <taxon>Microctonus</taxon>
    </lineage>
</organism>
<dbReference type="InterPro" id="IPR044998">
    <property type="entry name" value="Timeless"/>
</dbReference>
<evidence type="ECO:0000259" key="3">
    <source>
        <dbReference type="Pfam" id="PF05029"/>
    </source>
</evidence>
<feature type="domain" description="Timeless C-terminal" evidence="3">
    <location>
        <begin position="406"/>
        <end position="487"/>
    </location>
</feature>
<dbReference type="GO" id="GO:0043111">
    <property type="term" value="P:replication fork arrest"/>
    <property type="evidence" value="ECO:0007669"/>
    <property type="project" value="TreeGrafter"/>
</dbReference>
<dbReference type="AlphaFoldDB" id="A0AA39FKC6"/>
<sequence length="679" mass="79024">MKFAVSILDKNPKCQRYDFVATSSHEVEDEVEKQNEEDVENFLNNEGVGELDDDEDNEEEEAERELQYEETNFVFDDFVRRFANVKVVKATTILLRNFDENSVELNRCILKLLHRIAWDCKMSGMLFQASIFRIFQRILESKHPEHKELRKFAVFIIRRFEEVAEKNRKAYMELLFWKNTREANEMVDGYDVQVENKKVSRAVWSEAEEDELRTLFMEHQTNKYTQDLIDWLLENIISDNRTRRGIIKKLKEMHLIVNSKQVKNEIQKRLPKEWGEDEIAQLTELWERVKDDDYPIDFIYGGLRIKRPIPKIKEKLLELGLAKDKKELRKKRKKKNDDSQRASHGTRSISDESSDENSSSDDDSEIMENNSQLPIAKKKLSQKPNNKRPKKQPVIVYTDAQLAGLLKDVLNNNMKESLEWIRESLEEALEDRDEESIEGIPLVPITDYSSAAMDSPSFQRLLRAIGIEPPANEQEAYWRIPSIMLSATIRKRCNLITSILDGNYIDEEPIIVEKRNLDSDVDDINQQSDNEGTQPDLEKIKKMFSEEEIKSRARQSLTEILDSSSDNDVNEVVEVKIDKKQLISRKKKITATETKISDGLKLNSSRIKINHDSSDSDMDAEINYDNAESKRNRSDDSDAETPTIKKRRVIDSDEENDNDSVSRVVESKQARTVVSDDED</sequence>
<dbReference type="EMBL" id="JAQQBS010000003">
    <property type="protein sequence ID" value="KAK0171202.1"/>
    <property type="molecule type" value="Genomic_DNA"/>
</dbReference>
<gene>
    <name evidence="4" type="ORF">PV328_008953</name>
</gene>
<dbReference type="GO" id="GO:0000076">
    <property type="term" value="P:DNA replication checkpoint signaling"/>
    <property type="evidence" value="ECO:0007669"/>
    <property type="project" value="TreeGrafter"/>
</dbReference>
<dbReference type="PANTHER" id="PTHR22940:SF4">
    <property type="entry name" value="PROTEIN TIMELESS HOMOLOG"/>
    <property type="match status" value="1"/>
</dbReference>